<name>A0A0F8YKW2_9ZZZZ</name>
<organism evidence="1">
    <name type="scientific">marine sediment metagenome</name>
    <dbReference type="NCBI Taxonomy" id="412755"/>
    <lineage>
        <taxon>unclassified sequences</taxon>
        <taxon>metagenomes</taxon>
        <taxon>ecological metagenomes</taxon>
    </lineage>
</organism>
<dbReference type="InterPro" id="IPR029058">
    <property type="entry name" value="AB_hydrolase_fold"/>
</dbReference>
<feature type="non-terminal residue" evidence="1">
    <location>
        <position position="1"/>
    </location>
</feature>
<dbReference type="Gene3D" id="3.40.50.1820">
    <property type="entry name" value="alpha/beta hydrolase"/>
    <property type="match status" value="1"/>
</dbReference>
<proteinExistence type="predicted"/>
<dbReference type="AlphaFoldDB" id="A0A0F8YKW2"/>
<sequence>SKVLSENGTMGKECIETGKNIIITNEKGWLPYNSKDIPNEKIRIGVRANIGVEGTFDKSNLELYKEAWGRRRAIPCMLNWYRATFRRKLKGVKSQITIPTLIIWGKKDEFLMKEMAEASLKYCDQGKLEYIDDATHWVQHEKPEIVSKLIVDFLFYNTVS</sequence>
<dbReference type="PANTHER" id="PTHR43329">
    <property type="entry name" value="EPOXIDE HYDROLASE"/>
    <property type="match status" value="1"/>
</dbReference>
<reference evidence="1" key="1">
    <citation type="journal article" date="2015" name="Nature">
        <title>Complex archaea that bridge the gap between prokaryotes and eukaryotes.</title>
        <authorList>
            <person name="Spang A."/>
            <person name="Saw J.H."/>
            <person name="Jorgensen S.L."/>
            <person name="Zaremba-Niedzwiedzka K."/>
            <person name="Martijn J."/>
            <person name="Lind A.E."/>
            <person name="van Eijk R."/>
            <person name="Schleper C."/>
            <person name="Guy L."/>
            <person name="Ettema T.J."/>
        </authorList>
    </citation>
    <scope>NUCLEOTIDE SEQUENCE</scope>
</reference>
<evidence type="ECO:0008006" key="2">
    <source>
        <dbReference type="Google" id="ProtNLM"/>
    </source>
</evidence>
<comment type="caution">
    <text evidence="1">The sequence shown here is derived from an EMBL/GenBank/DDBJ whole genome shotgun (WGS) entry which is preliminary data.</text>
</comment>
<dbReference type="SUPFAM" id="SSF53474">
    <property type="entry name" value="alpha/beta-Hydrolases"/>
    <property type="match status" value="1"/>
</dbReference>
<evidence type="ECO:0000313" key="1">
    <source>
        <dbReference type="EMBL" id="KKK82017.1"/>
    </source>
</evidence>
<dbReference type="EMBL" id="LAZR01052865">
    <property type="protein sequence ID" value="KKK82017.1"/>
    <property type="molecule type" value="Genomic_DNA"/>
</dbReference>
<accession>A0A0F8YKW2</accession>
<gene>
    <name evidence="1" type="ORF">LCGC14_2807590</name>
</gene>
<protein>
    <recommendedName>
        <fullName evidence="2">AB hydrolase-1 domain-containing protein</fullName>
    </recommendedName>
</protein>